<protein>
    <submittedName>
        <fullName evidence="1">Uncharacterized protein</fullName>
    </submittedName>
</protein>
<proteinExistence type="predicted"/>
<gene>
    <name evidence="1" type="ORF">MRATA1EN22A_LOCUS23022</name>
</gene>
<accession>A0AC59ZUE3</accession>
<reference evidence="1" key="1">
    <citation type="submission" date="2023-05" db="EMBL/GenBank/DDBJ databases">
        <authorList>
            <consortium name="ELIXIR-Norway"/>
        </authorList>
    </citation>
    <scope>NUCLEOTIDE SEQUENCE</scope>
</reference>
<name>A0AC59ZUE3_RANTA</name>
<dbReference type="EMBL" id="OX596088">
    <property type="protein sequence ID" value="CAN0510743.1"/>
    <property type="molecule type" value="Genomic_DNA"/>
</dbReference>
<organism evidence="1 2">
    <name type="scientific">Rangifer tarandus platyrhynchus</name>
    <name type="common">Svalbard reindeer</name>
    <dbReference type="NCBI Taxonomy" id="3082113"/>
    <lineage>
        <taxon>Eukaryota</taxon>
        <taxon>Metazoa</taxon>
        <taxon>Chordata</taxon>
        <taxon>Craniata</taxon>
        <taxon>Vertebrata</taxon>
        <taxon>Euteleostomi</taxon>
        <taxon>Mammalia</taxon>
        <taxon>Eutheria</taxon>
        <taxon>Laurasiatheria</taxon>
        <taxon>Artiodactyla</taxon>
        <taxon>Ruminantia</taxon>
        <taxon>Pecora</taxon>
        <taxon>Cervidae</taxon>
        <taxon>Odocoileinae</taxon>
        <taxon>Rangifer</taxon>
    </lineage>
</organism>
<reference evidence="1" key="2">
    <citation type="submission" date="2025-03" db="EMBL/GenBank/DDBJ databases">
        <authorList>
            <consortium name="ELIXIR-Norway"/>
            <consortium name="Elixir Norway"/>
        </authorList>
    </citation>
    <scope>NUCLEOTIDE SEQUENCE</scope>
</reference>
<dbReference type="Proteomes" id="UP001162501">
    <property type="component" value="Chromosome 4"/>
</dbReference>
<evidence type="ECO:0000313" key="2">
    <source>
        <dbReference type="Proteomes" id="UP001162501"/>
    </source>
</evidence>
<sequence length="102" mass="10978">MWAAEAVSGRGGGRGPLSNRVSSQVSLSNFCLNHPGQVMLCAGKALTNIGMYRRVQLLSHVQLFVTPRTVAHQAPLSMEFSKQRIPEWVAISSSRASSGPRG</sequence>
<evidence type="ECO:0000313" key="1">
    <source>
        <dbReference type="EMBL" id="CAN0510743.1"/>
    </source>
</evidence>